<evidence type="ECO:0000313" key="3">
    <source>
        <dbReference type="Proteomes" id="UP000008281"/>
    </source>
</evidence>
<feature type="compositionally biased region" description="Low complexity" evidence="1">
    <location>
        <begin position="76"/>
        <end position="93"/>
    </location>
</feature>
<dbReference type="HOGENOM" id="CLU_162115_0_0_1"/>
<dbReference type="InterPro" id="IPR043360">
    <property type="entry name" value="PP2B"/>
</dbReference>
<dbReference type="InParanoid" id="E3NQD6"/>
<proteinExistence type="predicted"/>
<dbReference type="AlphaFoldDB" id="E3NQD6"/>
<dbReference type="EMBL" id="DS269511">
    <property type="protein sequence ID" value="EFO84504.1"/>
    <property type="molecule type" value="Genomic_DNA"/>
</dbReference>
<sequence length="107" mass="11210">MARAFSVLREESESVLALKGLTPTGALPAGTLQGGSRGIREVAAVSGVDMGHTIQTFEEARRLDKINERMPPTMATPPAQSPSQSPIPSRQTTPQPPQNGPSNSSSS</sequence>
<organism evidence="3">
    <name type="scientific">Caenorhabditis remanei</name>
    <name type="common">Caenorhabditis vulgaris</name>
    <dbReference type="NCBI Taxonomy" id="31234"/>
    <lineage>
        <taxon>Eukaryota</taxon>
        <taxon>Metazoa</taxon>
        <taxon>Ecdysozoa</taxon>
        <taxon>Nematoda</taxon>
        <taxon>Chromadorea</taxon>
        <taxon>Rhabditida</taxon>
        <taxon>Rhabditina</taxon>
        <taxon>Rhabditomorpha</taxon>
        <taxon>Rhabditoidea</taxon>
        <taxon>Rhabditidae</taxon>
        <taxon>Peloderinae</taxon>
        <taxon>Caenorhabditis</taxon>
    </lineage>
</organism>
<feature type="region of interest" description="Disordered" evidence="1">
    <location>
        <begin position="67"/>
        <end position="107"/>
    </location>
</feature>
<keyword evidence="3" id="KW-1185">Reference proteome</keyword>
<dbReference type="STRING" id="31234.E3NQD6"/>
<dbReference type="GO" id="GO:0033192">
    <property type="term" value="F:calmodulin-dependent protein phosphatase activity"/>
    <property type="evidence" value="ECO:0007669"/>
    <property type="project" value="InterPro"/>
</dbReference>
<protein>
    <submittedName>
        <fullName evidence="2">Uncharacterized protein</fullName>
    </submittedName>
</protein>
<dbReference type="eggNOG" id="KOG0375">
    <property type="taxonomic scope" value="Eukaryota"/>
</dbReference>
<dbReference type="GO" id="GO:0097720">
    <property type="term" value="P:calcineurin-mediated signaling"/>
    <property type="evidence" value="ECO:0007669"/>
    <property type="project" value="InterPro"/>
</dbReference>
<reference evidence="2" key="1">
    <citation type="submission" date="2007-07" db="EMBL/GenBank/DDBJ databases">
        <title>PCAP assembly of the Caenorhabditis remanei genome.</title>
        <authorList>
            <consortium name="The Caenorhabditis remanei Sequencing Consortium"/>
            <person name="Wilson R.K."/>
        </authorList>
    </citation>
    <scope>NUCLEOTIDE SEQUENCE [LARGE SCALE GENOMIC DNA]</scope>
    <source>
        <strain evidence="2">PB4641</strain>
    </source>
</reference>
<name>E3NQD6_CAERE</name>
<dbReference type="PANTHER" id="PTHR45673">
    <property type="entry name" value="SERINE/THREONINE-PROTEIN PHOSPHATASE 2B CATALYTIC SUBUNIT 1-RELATED"/>
    <property type="match status" value="1"/>
</dbReference>
<evidence type="ECO:0000313" key="2">
    <source>
        <dbReference type="EMBL" id="EFO84504.1"/>
    </source>
</evidence>
<dbReference type="Proteomes" id="UP000008281">
    <property type="component" value="Unassembled WGS sequence"/>
</dbReference>
<gene>
    <name evidence="2" type="ORF">CRE_16536</name>
</gene>
<dbReference type="OrthoDB" id="5593063at2759"/>
<evidence type="ECO:0000256" key="1">
    <source>
        <dbReference type="SAM" id="MobiDB-lite"/>
    </source>
</evidence>
<accession>E3NQD6</accession>